<dbReference type="AlphaFoldDB" id="Q3B3P7"/>
<evidence type="ECO:0000256" key="2">
    <source>
        <dbReference type="SAM" id="Phobius"/>
    </source>
</evidence>
<dbReference type="KEGG" id="plt:Plut_1172"/>
<protein>
    <submittedName>
        <fullName evidence="3">Uncharacterized protein</fullName>
    </submittedName>
</protein>
<feature type="region of interest" description="Disordered" evidence="1">
    <location>
        <begin position="137"/>
        <end position="164"/>
    </location>
</feature>
<evidence type="ECO:0000256" key="1">
    <source>
        <dbReference type="SAM" id="MobiDB-lite"/>
    </source>
</evidence>
<dbReference type="Proteomes" id="UP000002709">
    <property type="component" value="Chromosome"/>
</dbReference>
<gene>
    <name evidence="3" type="ordered locus">Plut_1172</name>
</gene>
<dbReference type="HOGENOM" id="CLU_1617429_0_0_10"/>
<keyword evidence="2" id="KW-1133">Transmembrane helix</keyword>
<accession>Q3B3P7</accession>
<dbReference type="EMBL" id="CP000096">
    <property type="protein sequence ID" value="ABB24034.1"/>
    <property type="molecule type" value="Genomic_DNA"/>
</dbReference>
<organism evidence="3 4">
    <name type="scientific">Chlorobium luteolum (strain DSM 273 / BCRC 81028 / 2530)</name>
    <name type="common">Pelodictyon luteolum</name>
    <dbReference type="NCBI Taxonomy" id="319225"/>
    <lineage>
        <taxon>Bacteria</taxon>
        <taxon>Pseudomonadati</taxon>
        <taxon>Chlorobiota</taxon>
        <taxon>Chlorobiia</taxon>
        <taxon>Chlorobiales</taxon>
        <taxon>Chlorobiaceae</taxon>
        <taxon>Chlorobium/Pelodictyon group</taxon>
        <taxon>Pelodictyon</taxon>
    </lineage>
</organism>
<reference evidence="4" key="1">
    <citation type="submission" date="2005-08" db="EMBL/GenBank/DDBJ databases">
        <title>Complete sequence of Pelodictyon luteolum DSM 273.</title>
        <authorList>
            <consortium name="US DOE Joint Genome Institute"/>
            <person name="Copeland A."/>
            <person name="Lucas S."/>
            <person name="Lapidus A."/>
            <person name="Barry K."/>
            <person name="Detter J.C."/>
            <person name="Glavina T."/>
            <person name="Hammon N."/>
            <person name="Israni S."/>
            <person name="Pitluck S."/>
            <person name="Bryant D."/>
            <person name="Schmutz J."/>
            <person name="Larimer F."/>
            <person name="Land M."/>
            <person name="Kyrpides N."/>
            <person name="Ivanova N."/>
            <person name="Richardson P."/>
        </authorList>
    </citation>
    <scope>NUCLEOTIDE SEQUENCE [LARGE SCALE GENOMIC DNA]</scope>
    <source>
        <strain evidence="4">DSM 273 / BCRC 81028 / 2530</strain>
    </source>
</reference>
<feature type="transmembrane region" description="Helical" evidence="2">
    <location>
        <begin position="22"/>
        <end position="44"/>
    </location>
</feature>
<keyword evidence="4" id="KW-1185">Reference proteome</keyword>
<proteinExistence type="predicted"/>
<evidence type="ECO:0000313" key="4">
    <source>
        <dbReference type="Proteomes" id="UP000002709"/>
    </source>
</evidence>
<name>Q3B3P7_CHLL3</name>
<keyword evidence="2" id="KW-0812">Transmembrane</keyword>
<evidence type="ECO:0000313" key="3">
    <source>
        <dbReference type="EMBL" id="ABB24034.1"/>
    </source>
</evidence>
<dbReference type="STRING" id="319225.Plut_1172"/>
<sequence length="164" mass="17341">MSVPHYPAARLVSAPSLGNSLYGRRCSCIAVPLTPIFLLLLLFASPGMLHSATETEVLGRSIRNAALTGYPDGREAPAILQSSIKRDVILTVLWQVSRSGLNFKASGAYRWGGLEFDFASGKSVVGIESVQLQGSAPYGSVSSTGRRGAGTPSGRASLEERLTM</sequence>
<keyword evidence="2" id="KW-0472">Membrane</keyword>